<dbReference type="Pfam" id="PF01297">
    <property type="entry name" value="ZnuA"/>
    <property type="match status" value="1"/>
</dbReference>
<keyword evidence="5" id="KW-0864">Zinc transport</keyword>
<dbReference type="InterPro" id="IPR050492">
    <property type="entry name" value="Bact_metal-bind_prot9"/>
</dbReference>
<dbReference type="GO" id="GO:0006829">
    <property type="term" value="P:zinc ion transport"/>
    <property type="evidence" value="ECO:0007669"/>
    <property type="project" value="UniProtKB-KW"/>
</dbReference>
<organism evidence="8 9">
    <name type="scientific">Pseudorhodobacter antarcticus</name>
    <dbReference type="NCBI Taxonomy" id="1077947"/>
    <lineage>
        <taxon>Bacteria</taxon>
        <taxon>Pseudomonadati</taxon>
        <taxon>Pseudomonadota</taxon>
        <taxon>Alphaproteobacteria</taxon>
        <taxon>Rhodobacterales</taxon>
        <taxon>Paracoccaceae</taxon>
        <taxon>Pseudorhodobacter</taxon>
    </lineage>
</organism>
<dbReference type="STRING" id="1077947.SAMN05216227_10058"/>
<dbReference type="OrthoDB" id="7346865at2"/>
<feature type="chain" id="PRO_5010357574" description="High-affinity zinc uptake system protein ZnuA" evidence="7">
    <location>
        <begin position="20"/>
        <end position="322"/>
    </location>
</feature>
<sequence>MRHILLPFGLMVCGHAALADTPLVVTDISPVHALVTTVMGDQGVPELLLPAGGDPHDFQLRPSQARALADAGLVVWVGAELTPWLARGLDGVGAKGARLALLEADGTVTRAFGDTAEEHAEEGHSGHDPAKKEEHADHDHAKKEEHADHDHSGVDPHAWLDPENGRVWLGLIADALADLDPEGAAVYRANAVAGQMQIDVAEVQVRAILAPVKDRPFAVLHDAYGYFSDHFGLTVVGAVRMGDAAQPGAAHLRDLQAQLQATGAVCIFPEAGHDKAAVAQLAEAAGVRMGPALAPEGAAGGGDYAALLVSMATDIAGCLADR</sequence>
<dbReference type="EMBL" id="FOCO01000005">
    <property type="protein sequence ID" value="SEM94618.1"/>
    <property type="molecule type" value="Genomic_DNA"/>
</dbReference>
<evidence type="ECO:0000256" key="7">
    <source>
        <dbReference type="SAM" id="SignalP"/>
    </source>
</evidence>
<evidence type="ECO:0000256" key="5">
    <source>
        <dbReference type="ARBA" id="ARBA00022906"/>
    </source>
</evidence>
<comment type="similarity">
    <text evidence="1">Belongs to the bacterial solute-binding protein 9 family.</text>
</comment>
<dbReference type="InterPro" id="IPR006127">
    <property type="entry name" value="ZnuA-like"/>
</dbReference>
<evidence type="ECO:0000256" key="1">
    <source>
        <dbReference type="ARBA" id="ARBA00011028"/>
    </source>
</evidence>
<evidence type="ECO:0000256" key="2">
    <source>
        <dbReference type="ARBA" id="ARBA00015915"/>
    </source>
</evidence>
<keyword evidence="5" id="KW-0862">Zinc</keyword>
<keyword evidence="4 7" id="KW-0732">Signal</keyword>
<dbReference type="SUPFAM" id="SSF53807">
    <property type="entry name" value="Helical backbone' metal receptor"/>
    <property type="match status" value="1"/>
</dbReference>
<feature type="region of interest" description="Disordered" evidence="6">
    <location>
        <begin position="117"/>
        <end position="158"/>
    </location>
</feature>
<proteinExistence type="inferred from homology"/>
<keyword evidence="5" id="KW-0406">Ion transport</keyword>
<dbReference type="Proteomes" id="UP000183002">
    <property type="component" value="Unassembled WGS sequence"/>
</dbReference>
<evidence type="ECO:0000313" key="9">
    <source>
        <dbReference type="Proteomes" id="UP000183002"/>
    </source>
</evidence>
<dbReference type="PANTHER" id="PTHR42953:SF3">
    <property type="entry name" value="HIGH-AFFINITY ZINC UPTAKE SYSTEM PROTEIN ZNUA"/>
    <property type="match status" value="1"/>
</dbReference>
<dbReference type="Gene3D" id="3.40.50.1980">
    <property type="entry name" value="Nitrogenase molybdenum iron protein domain"/>
    <property type="match status" value="2"/>
</dbReference>
<evidence type="ECO:0000313" key="8">
    <source>
        <dbReference type="EMBL" id="SEM94618.1"/>
    </source>
</evidence>
<dbReference type="RefSeq" id="WP_050519450.1">
    <property type="nucleotide sequence ID" value="NZ_FOCO01000005.1"/>
</dbReference>
<accession>A0A1H8CK22</accession>
<reference evidence="8 9" key="1">
    <citation type="submission" date="2016-10" db="EMBL/GenBank/DDBJ databases">
        <authorList>
            <person name="de Groot N.N."/>
        </authorList>
    </citation>
    <scope>NUCLEOTIDE SEQUENCE [LARGE SCALE GENOMIC DNA]</scope>
    <source>
        <strain evidence="8 9">CGMCC 1.10836</strain>
    </source>
</reference>
<feature type="signal peptide" evidence="7">
    <location>
        <begin position="1"/>
        <end position="19"/>
    </location>
</feature>
<protein>
    <recommendedName>
        <fullName evidence="2">High-affinity zinc uptake system protein ZnuA</fullName>
    </recommendedName>
</protein>
<name>A0A1H8CK22_9RHOB</name>
<dbReference type="GO" id="GO:0046872">
    <property type="term" value="F:metal ion binding"/>
    <property type="evidence" value="ECO:0007669"/>
    <property type="project" value="InterPro"/>
</dbReference>
<dbReference type="AlphaFoldDB" id="A0A1H8CK22"/>
<evidence type="ECO:0000256" key="4">
    <source>
        <dbReference type="ARBA" id="ARBA00022729"/>
    </source>
</evidence>
<evidence type="ECO:0000256" key="6">
    <source>
        <dbReference type="SAM" id="MobiDB-lite"/>
    </source>
</evidence>
<keyword evidence="9" id="KW-1185">Reference proteome</keyword>
<dbReference type="PANTHER" id="PTHR42953">
    <property type="entry name" value="HIGH-AFFINITY ZINC UPTAKE SYSTEM PROTEIN ZNUA-RELATED"/>
    <property type="match status" value="1"/>
</dbReference>
<keyword evidence="3" id="KW-0813">Transport</keyword>
<evidence type="ECO:0000256" key="3">
    <source>
        <dbReference type="ARBA" id="ARBA00022448"/>
    </source>
</evidence>
<gene>
    <name evidence="8" type="ORF">SAMN05216227_10058</name>
</gene>